<proteinExistence type="predicted"/>
<dbReference type="AlphaFoldDB" id="A0A0K8TZZ2"/>
<reference evidence="1" key="1">
    <citation type="submission" date="2015-06" db="EMBL/GenBank/DDBJ databases">
        <authorList>
            <person name="Hoefler B.C."/>
            <person name="Straight P.D."/>
        </authorList>
    </citation>
    <scope>NUCLEOTIDE SEQUENCE</scope>
</reference>
<dbReference type="EMBL" id="GDHF01032255">
    <property type="protein sequence ID" value="JAI20059.1"/>
    <property type="molecule type" value="Transcribed_RNA"/>
</dbReference>
<sequence length="260" mass="30345">MAENIIHELNTQFSDMELKSKNKNRNKVEDFTTNKRCKNYNTEEHCMPYHALMDSKDITHICTLCGGNLYADITMDDVLKENLRYKLICPRGCEELPNIAETDNGKQYNKQPMGVEDHANIQRQLHSNGVYMSNYNSHQPHNMVAIPYRDYRFNLTTDLMAARSARLKQLLNTIDCDNCHRVSLNEKSNRFEAFKRKNVRRAEYELNRRKSYSRDGNSTAPDFSSDLSAMAESMFECSERLRRFYKQKEYTLGCEKCGGI</sequence>
<evidence type="ECO:0000313" key="1">
    <source>
        <dbReference type="EMBL" id="JAI20059.1"/>
    </source>
</evidence>
<evidence type="ECO:0000313" key="2">
    <source>
        <dbReference type="EMBL" id="JAI36267.1"/>
    </source>
</evidence>
<protein>
    <submittedName>
        <fullName evidence="1">Uncharacterized protein</fullName>
    </submittedName>
</protein>
<name>A0A0K8TZZ2_BACLA</name>
<organism evidence="1">
    <name type="scientific">Bactrocera latifrons</name>
    <name type="common">Malaysian fruit fly</name>
    <name type="synonym">Chaetodacus latifrons</name>
    <dbReference type="NCBI Taxonomy" id="174628"/>
    <lineage>
        <taxon>Eukaryota</taxon>
        <taxon>Metazoa</taxon>
        <taxon>Ecdysozoa</taxon>
        <taxon>Arthropoda</taxon>
        <taxon>Hexapoda</taxon>
        <taxon>Insecta</taxon>
        <taxon>Pterygota</taxon>
        <taxon>Neoptera</taxon>
        <taxon>Endopterygota</taxon>
        <taxon>Diptera</taxon>
        <taxon>Brachycera</taxon>
        <taxon>Muscomorpha</taxon>
        <taxon>Tephritoidea</taxon>
        <taxon>Tephritidae</taxon>
        <taxon>Bactrocera</taxon>
        <taxon>Bactrocera</taxon>
    </lineage>
</organism>
<accession>A0A0K8TZZ2</accession>
<gene>
    <name evidence="2" type="ORF">c0_g2_i1</name>
    <name evidence="1" type="ORF">c0_g4_i1</name>
</gene>
<dbReference type="EMBL" id="GDHF01016047">
    <property type="protein sequence ID" value="JAI36267.1"/>
    <property type="molecule type" value="Transcribed_RNA"/>
</dbReference>